<sequence length="227" mass="24900">MPGLTKGDQGTLLPGEAVHPTDEAAQRALQRMMGGKLKAEDALSALELQADKWEAWMRSVTPGAMTDAQAAKYAAYQEQLTALKEKQGALKEKIQGELKKMRDELTSTAAQLRADLLNLKDWKRVYEEELLLTELASARLTDSIAQETANETAEAEIQSRLENSTAQVQQLHQELQKQQGSCWLLDDERAAAQHDQKTKGTALLAALGLVHVPSETLAAVNKKLNDA</sequence>
<protein>
    <submittedName>
        <fullName evidence="2">Uncharacterized protein</fullName>
    </submittedName>
</protein>
<dbReference type="GeneID" id="25472628"/>
<proteinExistence type="predicted"/>
<organism evidence="2 3">
    <name type="scientific">Eimeria necatrix</name>
    <dbReference type="NCBI Taxonomy" id="51315"/>
    <lineage>
        <taxon>Eukaryota</taxon>
        <taxon>Sar</taxon>
        <taxon>Alveolata</taxon>
        <taxon>Apicomplexa</taxon>
        <taxon>Conoidasida</taxon>
        <taxon>Coccidia</taxon>
        <taxon>Eucoccidiorida</taxon>
        <taxon>Eimeriorina</taxon>
        <taxon>Eimeriidae</taxon>
        <taxon>Eimeria</taxon>
    </lineage>
</organism>
<keyword evidence="1" id="KW-0175">Coiled coil</keyword>
<dbReference type="RefSeq" id="XP_013435077.1">
    <property type="nucleotide sequence ID" value="XM_013579623.1"/>
</dbReference>
<dbReference type="EMBL" id="HG723691">
    <property type="protein sequence ID" value="CDJ66610.1"/>
    <property type="molecule type" value="Genomic_DNA"/>
</dbReference>
<dbReference type="VEuPathDB" id="ToxoDB:ENH_00024580"/>
<reference evidence="2" key="2">
    <citation type="submission" date="2013-10" db="EMBL/GenBank/DDBJ databases">
        <authorList>
            <person name="Aslett M."/>
        </authorList>
    </citation>
    <scope>NUCLEOTIDE SEQUENCE [LARGE SCALE GENOMIC DNA]</scope>
    <source>
        <strain evidence="2">Houghton</strain>
    </source>
</reference>
<reference evidence="2" key="1">
    <citation type="submission" date="2013-10" db="EMBL/GenBank/DDBJ databases">
        <title>Genomic analysis of the causative agents of coccidiosis in chickens.</title>
        <authorList>
            <person name="Reid A.J."/>
            <person name="Blake D."/>
            <person name="Billington K."/>
            <person name="Browne H."/>
            <person name="Dunn M."/>
            <person name="Hung S."/>
            <person name="Kawahara F."/>
            <person name="Miranda-Saavedra D."/>
            <person name="Mourier T."/>
            <person name="Nagra H."/>
            <person name="Otto T.D."/>
            <person name="Rawlings N."/>
            <person name="Sanchez A."/>
            <person name="Sanders M."/>
            <person name="Subramaniam C."/>
            <person name="Tay Y."/>
            <person name="Dear P."/>
            <person name="Doerig C."/>
            <person name="Gruber A."/>
            <person name="Parkinson J."/>
            <person name="Shirley M."/>
            <person name="Wan K.L."/>
            <person name="Berriman M."/>
            <person name="Tomley F."/>
            <person name="Pain A."/>
        </authorList>
    </citation>
    <scope>NUCLEOTIDE SEQUENCE [LARGE SCALE GENOMIC DNA]</scope>
    <source>
        <strain evidence="2">Houghton</strain>
    </source>
</reference>
<dbReference type="OrthoDB" id="64353at2759"/>
<keyword evidence="3" id="KW-1185">Reference proteome</keyword>
<feature type="coiled-coil region" evidence="1">
    <location>
        <begin position="73"/>
        <end position="111"/>
    </location>
</feature>
<accession>U6MY59</accession>
<feature type="coiled-coil region" evidence="1">
    <location>
        <begin position="154"/>
        <end position="181"/>
    </location>
</feature>
<name>U6MY59_9EIME</name>
<gene>
    <name evidence="2" type="ORF">ENH_00024580</name>
</gene>
<evidence type="ECO:0000256" key="1">
    <source>
        <dbReference type="SAM" id="Coils"/>
    </source>
</evidence>
<evidence type="ECO:0000313" key="3">
    <source>
        <dbReference type="Proteomes" id="UP000030754"/>
    </source>
</evidence>
<evidence type="ECO:0000313" key="2">
    <source>
        <dbReference type="EMBL" id="CDJ66610.1"/>
    </source>
</evidence>
<dbReference type="Proteomes" id="UP000030754">
    <property type="component" value="Unassembled WGS sequence"/>
</dbReference>
<dbReference type="AlphaFoldDB" id="U6MY59"/>